<proteinExistence type="inferred from homology"/>
<keyword evidence="7 9" id="KW-0234">DNA repair</keyword>
<evidence type="ECO:0000256" key="7">
    <source>
        <dbReference type="ARBA" id="ARBA00023204"/>
    </source>
</evidence>
<evidence type="ECO:0000259" key="11">
    <source>
        <dbReference type="Pfam" id="PF02463"/>
    </source>
</evidence>
<dbReference type="GO" id="GO:0006310">
    <property type="term" value="P:DNA recombination"/>
    <property type="evidence" value="ECO:0007669"/>
    <property type="project" value="InterPro"/>
</dbReference>
<evidence type="ECO:0000256" key="8">
    <source>
        <dbReference type="ARBA" id="ARBA00033408"/>
    </source>
</evidence>
<gene>
    <name evidence="12" type="primary">recN</name>
    <name evidence="12" type="ORF">IAA37_06290</name>
</gene>
<reference evidence="12" key="1">
    <citation type="journal article" date="2021" name="PeerJ">
        <title>Extensive microbial diversity within the chicken gut microbiome revealed by metagenomics and culture.</title>
        <authorList>
            <person name="Gilroy R."/>
            <person name="Ravi A."/>
            <person name="Getino M."/>
            <person name="Pursley I."/>
            <person name="Horton D.L."/>
            <person name="Alikhan N.F."/>
            <person name="Baker D."/>
            <person name="Gharbi K."/>
            <person name="Hall N."/>
            <person name="Watson M."/>
            <person name="Adriaenssens E.M."/>
            <person name="Foster-Nyarko E."/>
            <person name="Jarju S."/>
            <person name="Secka A."/>
            <person name="Antonio M."/>
            <person name="Oren A."/>
            <person name="Chaudhuri R.R."/>
            <person name="La Ragione R."/>
            <person name="Hildebrand F."/>
            <person name="Pallen M.J."/>
        </authorList>
    </citation>
    <scope>NUCLEOTIDE SEQUENCE</scope>
    <source>
        <strain evidence="12">CHK188-16595</strain>
    </source>
</reference>
<dbReference type="GO" id="GO:0009432">
    <property type="term" value="P:SOS response"/>
    <property type="evidence" value="ECO:0007669"/>
    <property type="project" value="TreeGrafter"/>
</dbReference>
<dbReference type="Proteomes" id="UP000823877">
    <property type="component" value="Unassembled WGS sequence"/>
</dbReference>
<dbReference type="Gene3D" id="3.40.50.300">
    <property type="entry name" value="P-loop containing nucleotide triphosphate hydrolases"/>
    <property type="match status" value="2"/>
</dbReference>
<dbReference type="GO" id="GO:0006281">
    <property type="term" value="P:DNA repair"/>
    <property type="evidence" value="ECO:0007669"/>
    <property type="project" value="UniProtKB-KW"/>
</dbReference>
<comment type="function">
    <text evidence="1 9">May be involved in recombinational repair of damaged DNA.</text>
</comment>
<evidence type="ECO:0000256" key="1">
    <source>
        <dbReference type="ARBA" id="ARBA00003618"/>
    </source>
</evidence>
<evidence type="ECO:0000256" key="6">
    <source>
        <dbReference type="ARBA" id="ARBA00022840"/>
    </source>
</evidence>
<dbReference type="GO" id="GO:0043590">
    <property type="term" value="C:bacterial nucleoid"/>
    <property type="evidence" value="ECO:0007669"/>
    <property type="project" value="TreeGrafter"/>
</dbReference>
<reference evidence="12" key="2">
    <citation type="submission" date="2021-04" db="EMBL/GenBank/DDBJ databases">
        <authorList>
            <person name="Gilroy R."/>
        </authorList>
    </citation>
    <scope>NUCLEOTIDE SEQUENCE</scope>
    <source>
        <strain evidence="12">CHK188-16595</strain>
    </source>
</reference>
<dbReference type="InterPro" id="IPR004604">
    <property type="entry name" value="DNA_recomb/repair_RecN"/>
</dbReference>
<evidence type="ECO:0000256" key="4">
    <source>
        <dbReference type="ARBA" id="ARBA00022741"/>
    </source>
</evidence>
<evidence type="ECO:0000256" key="9">
    <source>
        <dbReference type="PIRNR" id="PIRNR003128"/>
    </source>
</evidence>
<protein>
    <recommendedName>
        <fullName evidence="3 9">DNA repair protein RecN</fullName>
    </recommendedName>
    <alternativeName>
        <fullName evidence="8 9">Recombination protein N</fullName>
    </alternativeName>
</protein>
<dbReference type="InterPro" id="IPR027417">
    <property type="entry name" value="P-loop_NTPase"/>
</dbReference>
<sequence>MLKTIDIENIAVIEKARIEFSSGFNVLTGETGAGKSIVVDSINTILGERTSRELVRSGSDYAFVSALFTEINPAVKAKLNDLGFSAEEDDSLLLTRRISRDGKSQCRINGHAATVSVLREVGGTLVNIHGQHDSQSLLNPEYHYQFIDMLSGGNMLLEQYKAAFSAFIHIRRRLKQLTAQAEKNDNSTELLDFQIKELEDADIKEGEIECLSTRKKALDSADEALAAYRSLLTIIAGDDENAGAQISLISAAKELERFTSFSEDTEKAYSLLQNIDDELETVKGLVENAALSLDFDPNEKERIEERLDFLYRLGKKYGSSEADMLKSLEEAKKQRTLIHTDEEELERLTQEYDSALDQVEELAEKLSDLRKKTALKFESDVKAQLEFLDMPKIRFIVDFEKGILSSTGTDKIEFLISTNPGEPPKPLAKIASGGELSRIMLAIKNIIAYNDTVDTLIFDEIDTGVSGRASGKIGLKLKEVSKNTQVITVTHSAQIAAFADEHFLIAKDFENGRTYTNVTPLDHEKKKYELARIMGGLHITDALLESAEEMLNNAQEDNINGNL</sequence>
<keyword evidence="10" id="KW-0175">Coiled coil</keyword>
<dbReference type="EMBL" id="DWXN01000012">
    <property type="protein sequence ID" value="HJB75266.1"/>
    <property type="molecule type" value="Genomic_DNA"/>
</dbReference>
<dbReference type="Pfam" id="PF02463">
    <property type="entry name" value="SMC_N"/>
    <property type="match status" value="1"/>
</dbReference>
<accession>A0A9D2MJL6</accession>
<dbReference type="FunFam" id="3.40.50.300:FF:000319">
    <property type="entry name" value="DNA repair protein RecN"/>
    <property type="match status" value="1"/>
</dbReference>
<dbReference type="PANTHER" id="PTHR11059">
    <property type="entry name" value="DNA REPAIR PROTEIN RECN"/>
    <property type="match status" value="1"/>
</dbReference>
<evidence type="ECO:0000256" key="5">
    <source>
        <dbReference type="ARBA" id="ARBA00022763"/>
    </source>
</evidence>
<feature type="coiled-coil region" evidence="10">
    <location>
        <begin position="331"/>
        <end position="372"/>
    </location>
</feature>
<organism evidence="12 13">
    <name type="scientific">Candidatus Eubacterium faecale</name>
    <dbReference type="NCBI Taxonomy" id="2838568"/>
    <lineage>
        <taxon>Bacteria</taxon>
        <taxon>Bacillati</taxon>
        <taxon>Bacillota</taxon>
        <taxon>Clostridia</taxon>
        <taxon>Eubacteriales</taxon>
        <taxon>Eubacteriaceae</taxon>
        <taxon>Eubacterium</taxon>
    </lineage>
</organism>
<evidence type="ECO:0000256" key="2">
    <source>
        <dbReference type="ARBA" id="ARBA00009441"/>
    </source>
</evidence>
<keyword evidence="5 9" id="KW-0227">DNA damage</keyword>
<evidence type="ECO:0000256" key="3">
    <source>
        <dbReference type="ARBA" id="ARBA00021315"/>
    </source>
</evidence>
<dbReference type="InterPro" id="IPR003395">
    <property type="entry name" value="RecF/RecN/SMC_N"/>
</dbReference>
<comment type="similarity">
    <text evidence="2 9">Belongs to the RecN family.</text>
</comment>
<dbReference type="SUPFAM" id="SSF52540">
    <property type="entry name" value="P-loop containing nucleoside triphosphate hydrolases"/>
    <property type="match status" value="1"/>
</dbReference>
<comment type="caution">
    <text evidence="12">The sequence shown here is derived from an EMBL/GenBank/DDBJ whole genome shotgun (WGS) entry which is preliminary data.</text>
</comment>
<feature type="domain" description="RecF/RecN/SMC N-terminal" evidence="11">
    <location>
        <begin position="1"/>
        <end position="506"/>
    </location>
</feature>
<evidence type="ECO:0000313" key="13">
    <source>
        <dbReference type="Proteomes" id="UP000823877"/>
    </source>
</evidence>
<name>A0A9D2MJL6_9FIRM</name>
<dbReference type="CDD" id="cd03241">
    <property type="entry name" value="ABC_RecN"/>
    <property type="match status" value="2"/>
</dbReference>
<evidence type="ECO:0000313" key="12">
    <source>
        <dbReference type="EMBL" id="HJB75266.1"/>
    </source>
</evidence>
<evidence type="ECO:0000256" key="10">
    <source>
        <dbReference type="SAM" id="Coils"/>
    </source>
</evidence>
<dbReference type="AlphaFoldDB" id="A0A9D2MJL6"/>
<dbReference type="GO" id="GO:0005524">
    <property type="term" value="F:ATP binding"/>
    <property type="evidence" value="ECO:0007669"/>
    <property type="project" value="UniProtKB-KW"/>
</dbReference>
<keyword evidence="4" id="KW-0547">Nucleotide-binding</keyword>
<dbReference type="PIRSF" id="PIRSF003128">
    <property type="entry name" value="RecN"/>
    <property type="match status" value="1"/>
</dbReference>
<dbReference type="PANTHER" id="PTHR11059:SF0">
    <property type="entry name" value="DNA REPAIR PROTEIN RECN"/>
    <property type="match status" value="1"/>
</dbReference>
<dbReference type="NCBIfam" id="TIGR00634">
    <property type="entry name" value="recN"/>
    <property type="match status" value="1"/>
</dbReference>
<keyword evidence="6" id="KW-0067">ATP-binding</keyword>